<dbReference type="SUPFAM" id="SSF55174">
    <property type="entry name" value="Alpha-L RNA-binding motif"/>
    <property type="match status" value="1"/>
</dbReference>
<dbReference type="STRING" id="545695.TREAZ_0286"/>
<dbReference type="PROSITE" id="PS50889">
    <property type="entry name" value="S4"/>
    <property type="match status" value="1"/>
</dbReference>
<evidence type="ECO:0000313" key="7">
    <source>
        <dbReference type="Proteomes" id="UP000009222"/>
    </source>
</evidence>
<dbReference type="InterPro" id="IPR002942">
    <property type="entry name" value="S4_RNA-bd"/>
</dbReference>
<evidence type="ECO:0000256" key="2">
    <source>
        <dbReference type="ARBA" id="ARBA00023235"/>
    </source>
</evidence>
<dbReference type="HOGENOM" id="CLU_016902_1_0_12"/>
<evidence type="ECO:0000256" key="1">
    <source>
        <dbReference type="ARBA" id="ARBA00010876"/>
    </source>
</evidence>
<keyword evidence="2" id="KW-0413">Isomerase</keyword>
<dbReference type="Proteomes" id="UP000009222">
    <property type="component" value="Chromosome"/>
</dbReference>
<dbReference type="GO" id="GO:0120159">
    <property type="term" value="F:rRNA pseudouridine synthase activity"/>
    <property type="evidence" value="ECO:0007669"/>
    <property type="project" value="UniProtKB-ARBA"/>
</dbReference>
<dbReference type="InterPro" id="IPR050188">
    <property type="entry name" value="RluA_PseudoU_synthase"/>
</dbReference>
<accession>F5YE42</accession>
<dbReference type="CDD" id="cd00165">
    <property type="entry name" value="S4"/>
    <property type="match status" value="1"/>
</dbReference>
<dbReference type="OrthoDB" id="305739at2"/>
<dbReference type="GO" id="GO:0000455">
    <property type="term" value="P:enzyme-directed rRNA pseudouridine synthesis"/>
    <property type="evidence" value="ECO:0007669"/>
    <property type="project" value="UniProtKB-ARBA"/>
</dbReference>
<dbReference type="InterPro" id="IPR020103">
    <property type="entry name" value="PsdUridine_synth_cat_dom_sf"/>
</dbReference>
<feature type="compositionally biased region" description="Polar residues" evidence="4">
    <location>
        <begin position="53"/>
        <end position="64"/>
    </location>
</feature>
<feature type="compositionally biased region" description="Basic and acidic residues" evidence="4">
    <location>
        <begin position="69"/>
        <end position="80"/>
    </location>
</feature>
<evidence type="ECO:0000256" key="4">
    <source>
        <dbReference type="SAM" id="MobiDB-lite"/>
    </source>
</evidence>
<keyword evidence="3" id="KW-0694">RNA-binding</keyword>
<dbReference type="KEGG" id="taz:TREAZ_0286"/>
<dbReference type="Gene3D" id="3.10.290.10">
    <property type="entry name" value="RNA-binding S4 domain"/>
    <property type="match status" value="1"/>
</dbReference>
<protein>
    <submittedName>
        <fullName evidence="6">Pseudouridine synthase, RluA family</fullName>
    </submittedName>
</protein>
<comment type="similarity">
    <text evidence="1">Belongs to the pseudouridine synthase RluA family.</text>
</comment>
<dbReference type="InterPro" id="IPR036986">
    <property type="entry name" value="S4_RNA-bd_sf"/>
</dbReference>
<dbReference type="PANTHER" id="PTHR21600">
    <property type="entry name" value="MITOCHONDRIAL RNA PSEUDOURIDINE SYNTHASE"/>
    <property type="match status" value="1"/>
</dbReference>
<dbReference type="EMBL" id="CP001841">
    <property type="protein sequence ID" value="AEF82989.1"/>
    <property type="molecule type" value="Genomic_DNA"/>
</dbReference>
<dbReference type="eggNOG" id="COG0564">
    <property type="taxonomic scope" value="Bacteria"/>
</dbReference>
<feature type="region of interest" description="Disordered" evidence="4">
    <location>
        <begin position="44"/>
        <end position="83"/>
    </location>
</feature>
<dbReference type="GO" id="GO:0003723">
    <property type="term" value="F:RNA binding"/>
    <property type="evidence" value="ECO:0007669"/>
    <property type="project" value="UniProtKB-KW"/>
</dbReference>
<name>F5YE42_LEAAZ</name>
<keyword evidence="7" id="KW-1185">Reference proteome</keyword>
<gene>
    <name evidence="6" type="ordered locus">TREAZ_0286</name>
</gene>
<reference evidence="7" key="1">
    <citation type="submission" date="2009-12" db="EMBL/GenBank/DDBJ databases">
        <title>Complete sequence of Treponema azotonutricium strain ZAS-9.</title>
        <authorList>
            <person name="Tetu S.G."/>
            <person name="Matson E."/>
            <person name="Ren Q."/>
            <person name="Seshadri R."/>
            <person name="Elbourne L."/>
            <person name="Hassan K.A."/>
            <person name="Durkin A."/>
            <person name="Radune D."/>
            <person name="Mohamoud Y."/>
            <person name="Shay R."/>
            <person name="Jin S."/>
            <person name="Zhang X."/>
            <person name="Lucey K."/>
            <person name="Ballor N.R."/>
            <person name="Ottesen E."/>
            <person name="Rosenthal R."/>
            <person name="Allen A."/>
            <person name="Leadbetter J.R."/>
            <person name="Paulsen I.T."/>
        </authorList>
    </citation>
    <scope>NUCLEOTIDE SEQUENCE [LARGE SCALE GENOMIC DNA]</scope>
    <source>
        <strain evidence="7">ATCC BAA-888 / DSM 13862 / ZAS-9</strain>
    </source>
</reference>
<proteinExistence type="inferred from homology"/>
<dbReference type="SUPFAM" id="SSF55120">
    <property type="entry name" value="Pseudouridine synthase"/>
    <property type="match status" value="1"/>
</dbReference>
<reference evidence="6 7" key="2">
    <citation type="journal article" date="2011" name="ISME J.">
        <title>RNA-seq reveals cooperative metabolic interactions between two termite-gut spirochete species in co-culture.</title>
        <authorList>
            <person name="Rosenthal A.Z."/>
            <person name="Matson E.G."/>
            <person name="Eldar A."/>
            <person name="Leadbetter J.R."/>
        </authorList>
    </citation>
    <scope>NUCLEOTIDE SEQUENCE [LARGE SCALE GENOMIC DNA]</scope>
    <source>
        <strain evidence="7">ATCC BAA-888 / DSM 13862 / ZAS-9</strain>
    </source>
</reference>
<evidence type="ECO:0000256" key="3">
    <source>
        <dbReference type="PROSITE-ProRule" id="PRU00182"/>
    </source>
</evidence>
<dbReference type="Pfam" id="PF00849">
    <property type="entry name" value="PseudoU_synth_2"/>
    <property type="match status" value="1"/>
</dbReference>
<dbReference type="InParanoid" id="F5YE42"/>
<evidence type="ECO:0000313" key="6">
    <source>
        <dbReference type="EMBL" id="AEF82989.1"/>
    </source>
</evidence>
<organism evidence="6 7">
    <name type="scientific">Leadbettera azotonutricia (strain ATCC BAA-888 / DSM 13862 / ZAS-9)</name>
    <name type="common">Treponema azotonutricium</name>
    <dbReference type="NCBI Taxonomy" id="545695"/>
    <lineage>
        <taxon>Bacteria</taxon>
        <taxon>Pseudomonadati</taxon>
        <taxon>Spirochaetota</taxon>
        <taxon>Spirochaetia</taxon>
        <taxon>Spirochaetales</taxon>
        <taxon>Breznakiellaceae</taxon>
        <taxon>Leadbettera</taxon>
    </lineage>
</organism>
<feature type="domain" description="RNA-binding S4" evidence="5">
    <location>
        <begin position="14"/>
        <end position="69"/>
    </location>
</feature>
<dbReference type="InterPro" id="IPR006145">
    <property type="entry name" value="PsdUridine_synth_RsuA/RluA"/>
</dbReference>
<dbReference type="CDD" id="cd02869">
    <property type="entry name" value="PseudoU_synth_RluA_like"/>
    <property type="match status" value="1"/>
</dbReference>
<evidence type="ECO:0000259" key="5">
    <source>
        <dbReference type="SMART" id="SM00363"/>
    </source>
</evidence>
<dbReference type="Pfam" id="PF01479">
    <property type="entry name" value="S4"/>
    <property type="match status" value="1"/>
</dbReference>
<sequence length="326" mass="36257">MALSLIAADDDDGRRLDRILRKALPNLPLSALHKLLRKGKVQVNGKKARPETRVNSGETISIQGLDNGDDAKGANREKPRAAMHSSESALDILYEHDGLLILNKPAGLAAHGEDSLEEQVLSYLMPKLPPSLSFKPGPLHRLDKPSSGVIAFSTNLEGARNFSALVRDRKIRKLYLAIVDGLFENIDAPIIWEDNLTRDKDEKKTFVRDESTEKSQKALTAITPVAASQSHTLVLAEIETGRTHQIRAQAAAHGHPLSGDKKYGAKPLPDCRGFFLHAWVLEFNLQRIRAPLPENFRREISGLFGKEVLQNLEKSYTELTWFKTIN</sequence>
<dbReference type="Gene3D" id="3.30.2350.10">
    <property type="entry name" value="Pseudouridine synthase"/>
    <property type="match status" value="1"/>
</dbReference>
<dbReference type="RefSeq" id="WP_015711645.1">
    <property type="nucleotide sequence ID" value="NC_015577.1"/>
</dbReference>
<dbReference type="SMART" id="SM00363">
    <property type="entry name" value="S4"/>
    <property type="match status" value="1"/>
</dbReference>
<dbReference type="AlphaFoldDB" id="F5YE42"/>